<evidence type="ECO:0000313" key="1">
    <source>
        <dbReference type="EMBL" id="AHK80672.1"/>
    </source>
</evidence>
<name>W8KUK8_9GAMM</name>
<dbReference type="EMBL" id="CP007268">
    <property type="protein sequence ID" value="AHK80672.1"/>
    <property type="molecule type" value="Genomic_DNA"/>
</dbReference>
<sequence length="116" mass="12551">MIRITGGQWIGRLHRLALRGPFRPLLPGLSDPQSRAGELELPLSGPLATGDEPADRVLDRIAVWALQAPLELIQDVLGLCLRQSATGWGHQQALIRAELRGPGESGGFALSRILFV</sequence>
<organism evidence="1 2">
    <name type="scientific">Ectothiorhodospira haloalkaliphila</name>
    <dbReference type="NCBI Taxonomy" id="421628"/>
    <lineage>
        <taxon>Bacteria</taxon>
        <taxon>Pseudomonadati</taxon>
        <taxon>Pseudomonadota</taxon>
        <taxon>Gammaproteobacteria</taxon>
        <taxon>Chromatiales</taxon>
        <taxon>Ectothiorhodospiraceae</taxon>
        <taxon>Ectothiorhodospira</taxon>
    </lineage>
</organism>
<dbReference type="AlphaFoldDB" id="W8KUK8"/>
<protein>
    <submittedName>
        <fullName evidence="1">Uncharacterized protein</fullName>
    </submittedName>
</protein>
<reference evidence="2" key="2">
    <citation type="submission" date="2014-02" db="EMBL/GenBank/DDBJ databases">
        <title>Draft Genome Sequence of extremely halophilic bacteria Halorhodospira halochloris.</title>
        <authorList>
            <person name="Singh K.S."/>
        </authorList>
    </citation>
    <scope>NUCLEOTIDE SEQUENCE [LARGE SCALE GENOMIC DNA]</scope>
    <source>
        <strain evidence="2">A</strain>
    </source>
</reference>
<proteinExistence type="predicted"/>
<dbReference type="HOGENOM" id="CLU_2093414_0_0_6"/>
<gene>
    <name evidence="1" type="ORF">M911_07855</name>
</gene>
<keyword evidence="2" id="KW-1185">Reference proteome</keyword>
<evidence type="ECO:0000313" key="2">
    <source>
        <dbReference type="Proteomes" id="UP000019442"/>
    </source>
</evidence>
<reference evidence="1 2" key="1">
    <citation type="journal article" date="2014" name="J Genomics">
        <title>Draft Genome Sequence of the Extremely Halophilic Phototrophic Purple Sulfur Bacterium Halorhodospira halochloris.</title>
        <authorList>
            <person name="Singh K.S."/>
            <person name="Kirksey J."/>
            <person name="Hoff W.D."/>
            <person name="Deole R."/>
        </authorList>
    </citation>
    <scope>NUCLEOTIDE SEQUENCE [LARGE SCALE GENOMIC DNA]</scope>
    <source>
        <strain evidence="1 2">A</strain>
    </source>
</reference>
<dbReference type="KEGG" id="hhc:M911_07855"/>
<dbReference type="Proteomes" id="UP000019442">
    <property type="component" value="Chromosome"/>
</dbReference>
<accession>W8KUK8</accession>